<name>G8C1H9_TETPH</name>
<reference evidence="10 11" key="1">
    <citation type="journal article" date="2011" name="Proc. Natl. Acad. Sci. U.S.A.">
        <title>Evolutionary erosion of yeast sex chromosomes by mating-type switching accidents.</title>
        <authorList>
            <person name="Gordon J.L."/>
            <person name="Armisen D."/>
            <person name="Proux-Wera E."/>
            <person name="Oheigeartaigh S.S."/>
            <person name="Byrne K.P."/>
            <person name="Wolfe K.H."/>
        </authorList>
    </citation>
    <scope>NUCLEOTIDE SEQUENCE [LARGE SCALE GENOMIC DNA]</scope>
    <source>
        <strain evidence="11">ATCC 24235 / CBS 4417 / NBRC 1672 / NRRL Y-8282 / UCD 70-5</strain>
    </source>
</reference>
<dbReference type="GO" id="GO:0006606">
    <property type="term" value="P:protein import into nucleus"/>
    <property type="evidence" value="ECO:0007669"/>
    <property type="project" value="EnsemblFungi"/>
</dbReference>
<dbReference type="InterPro" id="IPR011502">
    <property type="entry name" value="Nucleoporin_Nup85"/>
</dbReference>
<evidence type="ECO:0000256" key="2">
    <source>
        <dbReference type="ARBA" id="ARBA00005573"/>
    </source>
</evidence>
<comment type="subunit">
    <text evidence="9">Component of the nuclear pore complex (NPC).</text>
</comment>
<sequence>MSTMNNPLDLLMNVDELQLLDDEQNYPGQFDQTNVDVNKDIVLGLDKTSGVPIYSLAGDVEEQPLKSGENGDLHYNLNSNSTQNIGFLANKSQTKLYPSKLPRLVISKEYSHYISKLFEIYNNLGEDHRTFSKPTIGLISRSSRIEHNQTVNLALETLVTELEFYIDSIKHIDTEFDKFIELEDCLTILNCMKTFYFTVEGDMDDDNQRNDFMDRLLNWVNRSDGEPSEQLIEKVFSTSGEGQKHVYNSSSFWKLINKLLLRGLFTQAKGCLNRSGIISSLESQCEVSRNAIHDMIALLEQYPKDSPSAYRNWKSLILELQQTFSNSETKINGELRDNIEDSLLLLSGNQSKIFQYSSTWYESFCGLMLYYIPSNKLLTEYLQLSLDACPLNVTNIWEQPCVDIINGKIFSILPILESLDTCTTAFVAGLCDAKGLLEDYSYANDASQNETIEDLLSRKNGMASYLLDNFAFELCSHDDKTLWPVAIGLISISPVNSSNAIRAAISELLPRYPFSTNDDIEWMLTICAKWRLPEVSKKIFLTVANNLLSEGNLIEAITNFSKAGAFDLVKHHAWMIFETSLLSKEPVDDIILTAIVKNETNNIIPNELSHSLVTDAMRQALSPYAVLYEFYELLKMKEMKEALNKIRSLIEFQYLPKKYFVILLVQFLFPLFILKDEFKMDEDVILSVIERCDEMLKAEDAELQKVYSEIIQNVKENEEITLPANLSLFEQTLRKKLNIKLCQEYM</sequence>
<keyword evidence="7 9" id="KW-0906">Nuclear pore complex</keyword>
<gene>
    <name evidence="10" type="primary">TPHA0O00360</name>
    <name evidence="10" type="ordered locus">TPHA_0O00360</name>
</gene>
<evidence type="ECO:0000256" key="4">
    <source>
        <dbReference type="ARBA" id="ARBA00022816"/>
    </source>
</evidence>
<evidence type="ECO:0000313" key="10">
    <source>
        <dbReference type="EMBL" id="CCE66007.1"/>
    </source>
</evidence>
<dbReference type="GO" id="GO:0031080">
    <property type="term" value="C:nuclear pore outer ring"/>
    <property type="evidence" value="ECO:0007669"/>
    <property type="project" value="EnsemblFungi"/>
</dbReference>
<dbReference type="AlphaFoldDB" id="G8C1H9"/>
<evidence type="ECO:0000256" key="3">
    <source>
        <dbReference type="ARBA" id="ARBA00022448"/>
    </source>
</evidence>
<dbReference type="PANTHER" id="PTHR13373:SF21">
    <property type="entry name" value="NUCLEAR PORE COMPLEX PROTEIN NUP85"/>
    <property type="match status" value="1"/>
</dbReference>
<dbReference type="OMA" id="VKHYSWM"/>
<keyword evidence="3 9" id="KW-0813">Transport</keyword>
<keyword evidence="4 9" id="KW-0509">mRNA transport</keyword>
<evidence type="ECO:0000256" key="5">
    <source>
        <dbReference type="ARBA" id="ARBA00022927"/>
    </source>
</evidence>
<evidence type="ECO:0000256" key="9">
    <source>
        <dbReference type="RuleBase" id="RU365073"/>
    </source>
</evidence>
<keyword evidence="9" id="KW-0472">Membrane</keyword>
<dbReference type="OrthoDB" id="17644at2759"/>
<dbReference type="GO" id="GO:0017056">
    <property type="term" value="F:structural constituent of nuclear pore"/>
    <property type="evidence" value="ECO:0007669"/>
    <property type="project" value="EnsemblFungi"/>
</dbReference>
<dbReference type="HOGENOM" id="CLU_019986_0_0_1"/>
<evidence type="ECO:0000256" key="7">
    <source>
        <dbReference type="ARBA" id="ARBA00023132"/>
    </source>
</evidence>
<keyword evidence="6 9" id="KW-0811">Translocation</keyword>
<evidence type="ECO:0000256" key="6">
    <source>
        <dbReference type="ARBA" id="ARBA00023010"/>
    </source>
</evidence>
<dbReference type="GO" id="GO:0006406">
    <property type="term" value="P:mRNA export from nucleus"/>
    <property type="evidence" value="ECO:0007669"/>
    <property type="project" value="EnsemblFungi"/>
</dbReference>
<dbReference type="GO" id="GO:0051664">
    <property type="term" value="P:nuclear pore localization"/>
    <property type="evidence" value="ECO:0007669"/>
    <property type="project" value="EnsemblFungi"/>
</dbReference>
<comment type="function">
    <text evidence="9">Functions as a component of the nuclear pore complex (NPC).</text>
</comment>
<organism evidence="10 11">
    <name type="scientific">Tetrapisispora phaffii (strain ATCC 24235 / CBS 4417 / NBRC 1672 / NRRL Y-8282 / UCD 70-5)</name>
    <name type="common">Yeast</name>
    <name type="synonym">Fabospora phaffii</name>
    <dbReference type="NCBI Taxonomy" id="1071381"/>
    <lineage>
        <taxon>Eukaryota</taxon>
        <taxon>Fungi</taxon>
        <taxon>Dikarya</taxon>
        <taxon>Ascomycota</taxon>
        <taxon>Saccharomycotina</taxon>
        <taxon>Saccharomycetes</taxon>
        <taxon>Saccharomycetales</taxon>
        <taxon>Saccharomycetaceae</taxon>
        <taxon>Tetrapisispora</taxon>
    </lineage>
</organism>
<dbReference type="PANTHER" id="PTHR13373">
    <property type="entry name" value="FROUNT PROTEIN-RELATED"/>
    <property type="match status" value="1"/>
</dbReference>
<dbReference type="Proteomes" id="UP000005666">
    <property type="component" value="Chromosome 15"/>
</dbReference>
<dbReference type="KEGG" id="tpf:TPHA_0O00360"/>
<keyword evidence="11" id="KW-1185">Reference proteome</keyword>
<dbReference type="RefSeq" id="XP_003688441.1">
    <property type="nucleotide sequence ID" value="XM_003688393.1"/>
</dbReference>
<proteinExistence type="inferred from homology"/>
<dbReference type="STRING" id="1071381.G8C1H9"/>
<dbReference type="Gene3D" id="2.20.25.500">
    <property type="match status" value="1"/>
</dbReference>
<evidence type="ECO:0000256" key="8">
    <source>
        <dbReference type="ARBA" id="ARBA00023242"/>
    </source>
</evidence>
<dbReference type="EMBL" id="HE612870">
    <property type="protein sequence ID" value="CCE66007.1"/>
    <property type="molecule type" value="Genomic_DNA"/>
</dbReference>
<comment type="similarity">
    <text evidence="2 9">Belongs to the nucleoporin Nup85 family.</text>
</comment>
<dbReference type="GO" id="GO:0031965">
    <property type="term" value="C:nuclear membrane"/>
    <property type="evidence" value="ECO:0007669"/>
    <property type="project" value="UniProtKB-UniRule"/>
</dbReference>
<comment type="subcellular location">
    <subcellularLocation>
        <location evidence="1 9">Nucleus</location>
        <location evidence="1 9">Nuclear pore complex</location>
    </subcellularLocation>
</comment>
<evidence type="ECO:0000256" key="1">
    <source>
        <dbReference type="ARBA" id="ARBA00004567"/>
    </source>
</evidence>
<dbReference type="Pfam" id="PF07575">
    <property type="entry name" value="Nucleopor_Nup85"/>
    <property type="match status" value="1"/>
</dbReference>
<keyword evidence="5 9" id="KW-0653">Protein transport</keyword>
<evidence type="ECO:0000313" key="11">
    <source>
        <dbReference type="Proteomes" id="UP000005666"/>
    </source>
</evidence>
<dbReference type="GO" id="GO:0045893">
    <property type="term" value="P:positive regulation of DNA-templated transcription"/>
    <property type="evidence" value="ECO:0007669"/>
    <property type="project" value="EnsemblFungi"/>
</dbReference>
<dbReference type="eggNOG" id="KOG2271">
    <property type="taxonomic scope" value="Eukaryota"/>
</dbReference>
<accession>G8C1H9</accession>
<keyword evidence="8 9" id="KW-0539">Nucleus</keyword>
<dbReference type="GO" id="GO:0000055">
    <property type="term" value="P:ribosomal large subunit export from nucleus"/>
    <property type="evidence" value="ECO:0007669"/>
    <property type="project" value="EnsemblFungi"/>
</dbReference>
<dbReference type="GeneID" id="11530731"/>
<protein>
    <recommendedName>
        <fullName evidence="9">Nuclear pore complex protein Nup85</fullName>
    </recommendedName>
</protein>